<gene>
    <name evidence="2" type="ORF">EJC49_00725</name>
</gene>
<evidence type="ECO:0000313" key="3">
    <source>
        <dbReference type="Proteomes" id="UP000278398"/>
    </source>
</evidence>
<reference evidence="2 3" key="1">
    <citation type="submission" date="2018-12" db="EMBL/GenBank/DDBJ databases">
        <title>Mesorhizobium carbonis sp. nov., isolated from coal mine water.</title>
        <authorList>
            <person name="Xin W."/>
            <person name="Xu Z."/>
            <person name="Xiang F."/>
            <person name="Zhang J."/>
            <person name="Xi L."/>
            <person name="Liu J."/>
        </authorList>
    </citation>
    <scope>NUCLEOTIDE SEQUENCE [LARGE SCALE GENOMIC DNA]</scope>
    <source>
        <strain evidence="2 3">B2.3</strain>
    </source>
</reference>
<dbReference type="Proteomes" id="UP000278398">
    <property type="component" value="Unassembled WGS sequence"/>
</dbReference>
<name>A0A3R9ZUU7_9HYPH</name>
<accession>A0A3R9ZUU7</accession>
<dbReference type="EMBL" id="RWKW01000002">
    <property type="protein sequence ID" value="RST88258.1"/>
    <property type="molecule type" value="Genomic_DNA"/>
</dbReference>
<feature type="signal peptide" evidence="1">
    <location>
        <begin position="1"/>
        <end position="30"/>
    </location>
</feature>
<dbReference type="AlphaFoldDB" id="A0A3R9ZUU7"/>
<proteinExistence type="predicted"/>
<evidence type="ECO:0000256" key="1">
    <source>
        <dbReference type="SAM" id="SignalP"/>
    </source>
</evidence>
<sequence>MTRRLPKSSLGTAFVALVATLTAHSTPAFAEDYDVAFVKAFADACVPQRMSYPGTVDTARAAGWRDAERTANAELDALMAKSEAEAEDPELQGTFEYTIFSRPVLEQDHYLVVSRASFIIGDEDDPLNPWVYIGCYLYNFDAKAPIGPGQVSALLEKPVGNRHLDDTLTSYVWGPPCPMPRTGDTYLTFVPEGSPHQAATGFSGLVLKFETSEPNPGEVVPETYC</sequence>
<dbReference type="RefSeq" id="WP_126697533.1">
    <property type="nucleotide sequence ID" value="NZ_RWKW01000002.1"/>
</dbReference>
<comment type="caution">
    <text evidence="2">The sequence shown here is derived from an EMBL/GenBank/DDBJ whole genome shotgun (WGS) entry which is preliminary data.</text>
</comment>
<keyword evidence="1" id="KW-0732">Signal</keyword>
<feature type="chain" id="PRO_5018550390" evidence="1">
    <location>
        <begin position="31"/>
        <end position="225"/>
    </location>
</feature>
<dbReference type="OrthoDB" id="333076at2"/>
<keyword evidence="3" id="KW-1185">Reference proteome</keyword>
<organism evidence="2 3">
    <name type="scientific">Aquibium carbonis</name>
    <dbReference type="NCBI Taxonomy" id="2495581"/>
    <lineage>
        <taxon>Bacteria</taxon>
        <taxon>Pseudomonadati</taxon>
        <taxon>Pseudomonadota</taxon>
        <taxon>Alphaproteobacteria</taxon>
        <taxon>Hyphomicrobiales</taxon>
        <taxon>Phyllobacteriaceae</taxon>
        <taxon>Aquibium</taxon>
    </lineage>
</organism>
<protein>
    <submittedName>
        <fullName evidence="2">Uncharacterized protein</fullName>
    </submittedName>
</protein>
<evidence type="ECO:0000313" key="2">
    <source>
        <dbReference type="EMBL" id="RST88258.1"/>
    </source>
</evidence>